<proteinExistence type="predicted"/>
<reference evidence="3 4" key="1">
    <citation type="submission" date="2021-04" db="EMBL/GenBank/DDBJ databases">
        <authorList>
            <person name="Pira H."/>
            <person name="Risdian C."/>
            <person name="Wink J."/>
        </authorList>
    </citation>
    <scope>NUCLEOTIDE SEQUENCE [LARGE SCALE GENOMIC DNA]</scope>
    <source>
        <strain evidence="3 4">WH131</strain>
    </source>
</reference>
<evidence type="ECO:0000259" key="2">
    <source>
        <dbReference type="Pfam" id="PF14258"/>
    </source>
</evidence>
<dbReference type="RefSeq" id="WP_218316657.1">
    <property type="nucleotide sequence ID" value="NZ_JAGSPB010000002.1"/>
</dbReference>
<dbReference type="Pfam" id="PF14258">
    <property type="entry name" value="DUF4350"/>
    <property type="match status" value="1"/>
</dbReference>
<keyword evidence="4" id="KW-1185">Reference proteome</keyword>
<dbReference type="Proteomes" id="UP000699975">
    <property type="component" value="Unassembled WGS sequence"/>
</dbReference>
<evidence type="ECO:0000256" key="1">
    <source>
        <dbReference type="SAM" id="Phobius"/>
    </source>
</evidence>
<name>A0ABS6SMG5_9SPHN</name>
<keyword evidence="1" id="KW-0472">Membrane</keyword>
<keyword evidence="1" id="KW-0812">Transmembrane</keyword>
<accession>A0ABS6SMG5</accession>
<feature type="transmembrane region" description="Helical" evidence="1">
    <location>
        <begin position="18"/>
        <end position="37"/>
    </location>
</feature>
<comment type="caution">
    <text evidence="3">The sequence shown here is derived from an EMBL/GenBank/DDBJ whole genome shotgun (WGS) entry which is preliminary data.</text>
</comment>
<dbReference type="EMBL" id="JAGSPB010000002">
    <property type="protein sequence ID" value="MBV7266031.1"/>
    <property type="molecule type" value="Genomic_DNA"/>
</dbReference>
<organism evidence="3 4">
    <name type="scientific">Erythrobacter ani</name>
    <dbReference type="NCBI Taxonomy" id="2827235"/>
    <lineage>
        <taxon>Bacteria</taxon>
        <taxon>Pseudomonadati</taxon>
        <taxon>Pseudomonadota</taxon>
        <taxon>Alphaproteobacteria</taxon>
        <taxon>Sphingomonadales</taxon>
        <taxon>Erythrobacteraceae</taxon>
        <taxon>Erythrobacter/Porphyrobacter group</taxon>
        <taxon>Erythrobacter</taxon>
    </lineage>
</organism>
<dbReference type="InterPro" id="IPR025646">
    <property type="entry name" value="DUF4350"/>
</dbReference>
<feature type="transmembrane region" description="Helical" evidence="1">
    <location>
        <begin position="291"/>
        <end position="310"/>
    </location>
</feature>
<evidence type="ECO:0000313" key="4">
    <source>
        <dbReference type="Proteomes" id="UP000699975"/>
    </source>
</evidence>
<feature type="domain" description="DUF4350" evidence="2">
    <location>
        <begin position="59"/>
        <end position="256"/>
    </location>
</feature>
<keyword evidence="1" id="KW-1133">Transmembrane helix</keyword>
<evidence type="ECO:0000313" key="3">
    <source>
        <dbReference type="EMBL" id="MBV7266031.1"/>
    </source>
</evidence>
<protein>
    <submittedName>
        <fullName evidence="3">DUF4350 domain-containing protein</fullName>
    </submittedName>
</protein>
<sequence length="419" mass="44465">MTAPAQTGREASPFSRGTVLAVILIGFAAFLALLYFIGAGDTGERRGDGAAHGSAVGLNGYAGLTRLLEAEGAEVELSRSPGGLETSALLVLTPGFDADPDELGEMLERRRYMGPTLVILPKWQTAGPPRQISDEVAEEFKDGWVRFTGIPDLDWTQGLPAPFTLTRRTEPGAMWSGFGLAGDLSSELVAYAVPSGSHDPLMSDSQGRILAFHVIGQGDHNFAEDLHTVTVLVEPDIVNNYGLADATRAAAAIALVREAAGGDASTIVFDLTLNGLGGASNLLTLAFQPPFLAATLCLILASLIVGWRAFMRFGPVSAAPSEIAFGKDRLVRNGAGLIVRAKRFGLLAEPYAVLSQRRIAHALGINRPDPGTIDAAVAARLPDEEPYSHRLNRLIRAETAPEILHAAQAMKELEGKLTR</sequence>
<gene>
    <name evidence="3" type="ORF">KCG45_07545</name>
</gene>